<evidence type="ECO:0000313" key="2">
    <source>
        <dbReference type="EMBL" id="PHJ26167.1"/>
    </source>
</evidence>
<dbReference type="AlphaFoldDB" id="A0AA44ZDK4"/>
<proteinExistence type="predicted"/>
<sequence length="456" mass="48094">MAARNPSICIDVPAELGAALDALAERRNVARAVIARTALAEAFHLPDPISAGHRRGATPGPHTGDTFPLVLSVTPQIRAALADRGADERASRADVAARILADYLTAHPAAAEPAAPTGPHATNPGLALRIPDTLALALDALVAYRGVSRAAVCRAALSEALEVPDTISSTTRGRATGTSRAGGVSVMLTVSPDMRDALDAMAETTRTHPYRLAVRLIDDYITAHPITAEPAKKPTTPTRATPTPRVFKLPIDLHRSLALAAQELGVPKATIVRVALRRHLDVPGSDTVQPRRGGPAGDIPKGPGSIQVRLDSEVDAALERAPGTMTGTVHTALRAWLDNPTLETLAALSSGTDRRQRGVTLTDDAESLLAGWRIDHPAHSIAAIITHALAVAAGMEQPPAALDGFGNHIVVTRARPRSFYLSAELDQWLTRQKTIHPEATLKQIISDAVIALAKHD</sequence>
<accession>A0AA44ZDK4</accession>
<protein>
    <submittedName>
        <fullName evidence="2">CopG family transcriptional regulator</fullName>
    </submittedName>
</protein>
<dbReference type="EMBL" id="LKVB01000016">
    <property type="protein sequence ID" value="PHJ26167.1"/>
    <property type="molecule type" value="Genomic_DNA"/>
</dbReference>
<dbReference type="RefSeq" id="WP_098817006.1">
    <property type="nucleotide sequence ID" value="NZ_CM008375.1"/>
</dbReference>
<reference evidence="2 3" key="1">
    <citation type="submission" date="2017-02" db="EMBL/GenBank/DDBJ databases">
        <title>Prevalence of linear plasmids in Propionibacterium acnes isolates obtained from cancerous prostatic tissue.</title>
        <authorList>
            <person name="Davidsson S."/>
            <person name="Bruggemann H."/>
        </authorList>
    </citation>
    <scope>NUCLEOTIDE SEQUENCE [LARGE SCALE GENOMIC DNA]</scope>
    <source>
        <strain evidence="2 3">09-9</strain>
        <plasmid evidence="2 3">p09_09</plasmid>
    </source>
</reference>
<organism evidence="2 3">
    <name type="scientific">Cutibacterium acnes</name>
    <name type="common">Propionibacterium acnes</name>
    <dbReference type="NCBI Taxonomy" id="1747"/>
    <lineage>
        <taxon>Bacteria</taxon>
        <taxon>Bacillati</taxon>
        <taxon>Actinomycetota</taxon>
        <taxon>Actinomycetes</taxon>
        <taxon>Propionibacteriales</taxon>
        <taxon>Propionibacteriaceae</taxon>
        <taxon>Cutibacterium</taxon>
    </lineage>
</organism>
<evidence type="ECO:0000256" key="1">
    <source>
        <dbReference type="SAM" id="MobiDB-lite"/>
    </source>
</evidence>
<geneLocation type="plasmid" evidence="2 3">
    <name>p09_09</name>
</geneLocation>
<feature type="region of interest" description="Disordered" evidence="1">
    <location>
        <begin position="283"/>
        <end position="305"/>
    </location>
</feature>
<name>A0AA44ZDK4_CUTAC</name>
<evidence type="ECO:0000313" key="3">
    <source>
        <dbReference type="Proteomes" id="UP000223982"/>
    </source>
</evidence>
<comment type="caution">
    <text evidence="2">The sequence shown here is derived from an EMBL/GenBank/DDBJ whole genome shotgun (WGS) entry which is preliminary data.</text>
</comment>
<gene>
    <name evidence="2" type="ORF">APS60_12550</name>
</gene>
<dbReference type="Proteomes" id="UP000223982">
    <property type="component" value="Plasmid p09_09"/>
</dbReference>
<keyword evidence="2" id="KW-0614">Plasmid</keyword>